<feature type="non-terminal residue" evidence="2">
    <location>
        <position position="1"/>
    </location>
</feature>
<gene>
    <name evidence="2" type="ORF">FKW44_014514</name>
</gene>
<reference evidence="3" key="1">
    <citation type="submission" date="2021-01" db="EMBL/GenBank/DDBJ databases">
        <title>Caligus Genome Assembly.</title>
        <authorList>
            <person name="Gallardo-Escarate C."/>
        </authorList>
    </citation>
    <scope>NUCLEOTIDE SEQUENCE [LARGE SCALE GENOMIC DNA]</scope>
</reference>
<organism evidence="2 3">
    <name type="scientific">Caligus rogercresseyi</name>
    <name type="common">Sea louse</name>
    <dbReference type="NCBI Taxonomy" id="217165"/>
    <lineage>
        <taxon>Eukaryota</taxon>
        <taxon>Metazoa</taxon>
        <taxon>Ecdysozoa</taxon>
        <taxon>Arthropoda</taxon>
        <taxon>Crustacea</taxon>
        <taxon>Multicrustacea</taxon>
        <taxon>Hexanauplia</taxon>
        <taxon>Copepoda</taxon>
        <taxon>Siphonostomatoida</taxon>
        <taxon>Caligidae</taxon>
        <taxon>Caligus</taxon>
    </lineage>
</organism>
<proteinExistence type="predicted"/>
<protein>
    <submittedName>
        <fullName evidence="2">Nephrinlike</fullName>
    </submittedName>
</protein>
<sequence>PLMKSSDSIFASSSSNHPGGSYYANAKYPPGYHHSFDYVVPPAQQSTPRSNGSSSVGSNNLNSNLDNYCVYVNSTALLQPGLSAQNVGKVSSLATHV</sequence>
<accession>A0A7T8GZ16</accession>
<evidence type="ECO:0000256" key="1">
    <source>
        <dbReference type="SAM" id="MobiDB-lite"/>
    </source>
</evidence>
<keyword evidence="3" id="KW-1185">Reference proteome</keyword>
<evidence type="ECO:0000313" key="3">
    <source>
        <dbReference type="Proteomes" id="UP000595437"/>
    </source>
</evidence>
<evidence type="ECO:0000313" key="2">
    <source>
        <dbReference type="EMBL" id="QQP40469.1"/>
    </source>
</evidence>
<dbReference type="AlphaFoldDB" id="A0A7T8GZ16"/>
<dbReference type="EMBL" id="CP045898">
    <property type="protein sequence ID" value="QQP40469.1"/>
    <property type="molecule type" value="Genomic_DNA"/>
</dbReference>
<feature type="region of interest" description="Disordered" evidence="1">
    <location>
        <begin position="1"/>
        <end position="24"/>
    </location>
</feature>
<name>A0A7T8GZ16_CALRO</name>
<feature type="compositionally biased region" description="Low complexity" evidence="1">
    <location>
        <begin position="1"/>
        <end position="15"/>
    </location>
</feature>
<feature type="region of interest" description="Disordered" evidence="1">
    <location>
        <begin position="36"/>
        <end position="60"/>
    </location>
</feature>
<dbReference type="Proteomes" id="UP000595437">
    <property type="component" value="Chromosome 9"/>
</dbReference>
<feature type="compositionally biased region" description="Low complexity" evidence="1">
    <location>
        <begin position="50"/>
        <end position="60"/>
    </location>
</feature>